<evidence type="ECO:0000313" key="1">
    <source>
        <dbReference type="EMBL" id="MBR8672272.1"/>
    </source>
</evidence>
<gene>
    <name evidence="1" type="ORF">KD144_22285</name>
</gene>
<organism evidence="1">
    <name type="scientific">Niallia circulans</name>
    <name type="common">Bacillus circulans</name>
    <dbReference type="NCBI Taxonomy" id="1397"/>
    <lineage>
        <taxon>Bacteria</taxon>
        <taxon>Bacillati</taxon>
        <taxon>Bacillota</taxon>
        <taxon>Bacilli</taxon>
        <taxon>Bacillales</taxon>
        <taxon>Bacillaceae</taxon>
        <taxon>Niallia</taxon>
    </lineage>
</organism>
<dbReference type="AlphaFoldDB" id="A0A941GLM3"/>
<dbReference type="RefSeq" id="WP_212121567.1">
    <property type="nucleotide sequence ID" value="NZ_JAGTPX020000034.1"/>
</dbReference>
<sequence>MNPTNRAYGGHVGPVGVGGFAGAAPVIGHGAVGVGAIPLGAITPTGFTAGNPLVITPFHHTPGQYQQLWNYGQPFSPYSYPYGNTPAYSTYGNYPYY</sequence>
<reference evidence="1" key="1">
    <citation type="submission" date="2021-04" db="EMBL/GenBank/DDBJ databases">
        <title>Genomic analysis of electroactive and textile dye degrading Bacillus circulans strain: DC10 isolated from constructed wetland-microbial fuel cells treating textile dye wastewaters.</title>
        <authorList>
            <person name="Patel D.U."/>
            <person name="Desai C.R."/>
        </authorList>
    </citation>
    <scope>NUCLEOTIDE SEQUENCE</scope>
    <source>
        <strain evidence="1">DC10</strain>
    </source>
</reference>
<protein>
    <submittedName>
        <fullName evidence="1">Uncharacterized protein</fullName>
    </submittedName>
</protein>
<proteinExistence type="predicted"/>
<dbReference type="EMBL" id="JAGTPX010000036">
    <property type="protein sequence ID" value="MBR8672272.1"/>
    <property type="molecule type" value="Genomic_DNA"/>
</dbReference>
<comment type="caution">
    <text evidence="1">The sequence shown here is derived from an EMBL/GenBank/DDBJ whole genome shotgun (WGS) entry which is preliminary data.</text>
</comment>
<accession>A0A941GLM3</accession>
<name>A0A941GLM3_NIACI</name>